<evidence type="ECO:0000259" key="1">
    <source>
        <dbReference type="Pfam" id="PF13480"/>
    </source>
</evidence>
<name>A0AAP2ZBA4_9EURY</name>
<protein>
    <submittedName>
        <fullName evidence="2">GNAT family N-acetyltransferase</fullName>
    </submittedName>
</protein>
<gene>
    <name evidence="2" type="ORF">OB919_19135</name>
</gene>
<dbReference type="Pfam" id="PF13480">
    <property type="entry name" value="Acetyltransf_6"/>
    <property type="match status" value="1"/>
</dbReference>
<dbReference type="AlphaFoldDB" id="A0AAP2ZBA4"/>
<sequence>MVTVERVDDENTWNEYVNQAIGGSVFHQSAFLEAAAEKSDSDLFLLVGKKGTQPVGIFPVFEVRVGPVTAAVSPPPKTGIPYLGPAFIRDPNIKYRKRSLTEHEFLENCLEWIRTERSPRFIRVLSNPWCDDIRPFQWDGFDVSPQYTHTLDLDRSDSELLASFSRDARTAIQDEYDVEYTIRTGDESEIEYLVSRLEERYESQSESFSLSRAYLEQLYETLPDETIQVYILEVEGQPITGRISLVDDGMLWFWQGVPKPSESVDMPANDLLNWHSLQDAKARGCTKADLSGANTERLWTYKGKFNPTLTPYHEITSSSPSYTLGSRLYSLL</sequence>
<feature type="domain" description="BioF2-like acetyltransferase" evidence="1">
    <location>
        <begin position="166"/>
        <end position="295"/>
    </location>
</feature>
<comment type="caution">
    <text evidence="2">The sequence shown here is derived from an EMBL/GenBank/DDBJ whole genome shotgun (WGS) entry which is preliminary data.</text>
</comment>
<dbReference type="EMBL" id="JAOPJZ010000028">
    <property type="protein sequence ID" value="MCU4754067.1"/>
    <property type="molecule type" value="Genomic_DNA"/>
</dbReference>
<dbReference type="PANTHER" id="PTHR36174:SF1">
    <property type="entry name" value="LIPID II:GLYCINE GLYCYLTRANSFERASE"/>
    <property type="match status" value="1"/>
</dbReference>
<dbReference type="RefSeq" id="WP_342810371.1">
    <property type="nucleotide sequence ID" value="NZ_JAOPJZ010000028.1"/>
</dbReference>
<dbReference type="InterPro" id="IPR038740">
    <property type="entry name" value="BioF2-like_GNAT_dom"/>
</dbReference>
<proteinExistence type="predicted"/>
<dbReference type="PANTHER" id="PTHR36174">
    <property type="entry name" value="LIPID II:GLYCINE GLYCYLTRANSFERASE"/>
    <property type="match status" value="1"/>
</dbReference>
<accession>A0AAP2ZBA4</accession>
<dbReference type="Gene3D" id="3.40.630.30">
    <property type="match status" value="1"/>
</dbReference>
<organism evidence="2 3">
    <name type="scientific">Natronosalvus hydrolyticus</name>
    <dbReference type="NCBI Taxonomy" id="2979988"/>
    <lineage>
        <taxon>Archaea</taxon>
        <taxon>Methanobacteriati</taxon>
        <taxon>Methanobacteriota</taxon>
        <taxon>Stenosarchaea group</taxon>
        <taxon>Halobacteria</taxon>
        <taxon>Halobacteriales</taxon>
        <taxon>Natrialbaceae</taxon>
        <taxon>Natronosalvus</taxon>
    </lineage>
</organism>
<dbReference type="SUPFAM" id="SSF55729">
    <property type="entry name" value="Acyl-CoA N-acyltransferases (Nat)"/>
    <property type="match status" value="1"/>
</dbReference>
<evidence type="ECO:0000313" key="3">
    <source>
        <dbReference type="Proteomes" id="UP001321047"/>
    </source>
</evidence>
<evidence type="ECO:0000313" key="2">
    <source>
        <dbReference type="EMBL" id="MCU4754067.1"/>
    </source>
</evidence>
<dbReference type="InterPro" id="IPR016181">
    <property type="entry name" value="Acyl_CoA_acyltransferase"/>
</dbReference>
<dbReference type="InterPro" id="IPR050644">
    <property type="entry name" value="PG_Glycine_Bridge_Synth"/>
</dbReference>
<reference evidence="2 3" key="1">
    <citation type="submission" date="2022-09" db="EMBL/GenBank/DDBJ databases">
        <title>Enrichment on poylsaccharides allowed isolation of novel metabolic and taxonomic groups of Haloarchaea.</title>
        <authorList>
            <person name="Sorokin D.Y."/>
            <person name="Elcheninov A.G."/>
            <person name="Khizhniak T.V."/>
            <person name="Kolganova T.V."/>
            <person name="Kublanov I.V."/>
        </authorList>
    </citation>
    <scope>NUCLEOTIDE SEQUENCE [LARGE SCALE GENOMIC DNA]</scope>
    <source>
        <strain evidence="2 3">AArc-curdl1</strain>
    </source>
</reference>
<dbReference type="Proteomes" id="UP001321047">
    <property type="component" value="Unassembled WGS sequence"/>
</dbReference>
<keyword evidence="3" id="KW-1185">Reference proteome</keyword>